<dbReference type="SUPFAM" id="SSF117987">
    <property type="entry name" value="CRISPR-associated protein"/>
    <property type="match status" value="2"/>
</dbReference>
<sequence length="233" mass="26140">MNAAGHWLSRITPKPEIGYKQMAGLGDLDSYGQHQALCRLFHLPPKEARAGQPAPFLFRAEQQDGLPVFYVLSAQCPQDRQDLWQVEAKRYTPNIQAGDRLAFKLRGNPTVTRHTAGERGRRHDVVMDAKQRMGWKNLPGDARPTLAQVAYEAGACWFRDRQERLGVQCGDADLRVDGYRTWRQRNGKGIALSTLDFEGHFRVIDSSRFLNALIGGIGPAKAFGCGLLLVRRI</sequence>
<dbReference type="Pfam" id="PF08798">
    <property type="entry name" value="CRISPR_assoc"/>
    <property type="match status" value="1"/>
</dbReference>
<dbReference type="InterPro" id="IPR010179">
    <property type="entry name" value="CRISPR-assoc_prot_Cse3"/>
</dbReference>
<name>A0A3M8QXV0_9PROT</name>
<dbReference type="CDD" id="cd09727">
    <property type="entry name" value="Cas6_I-E"/>
    <property type="match status" value="1"/>
</dbReference>
<protein>
    <submittedName>
        <fullName evidence="1">Type I-E CRISPR-associated protein Cas6/Cse3/CasE</fullName>
    </submittedName>
</protein>
<accession>A0A3M8QXV0</accession>
<gene>
    <name evidence="1" type="primary">cas6e</name>
    <name evidence="1" type="ORF">EC580_11665</name>
</gene>
<proteinExistence type="predicted"/>
<dbReference type="Gene3D" id="3.30.70.1210">
    <property type="entry name" value="Crispr-associated protein, domain 2"/>
    <property type="match status" value="1"/>
</dbReference>
<dbReference type="AlphaFoldDB" id="A0A3M8QXV0"/>
<dbReference type="SMART" id="SM01101">
    <property type="entry name" value="CRISPR_assoc"/>
    <property type="match status" value="1"/>
</dbReference>
<dbReference type="OrthoDB" id="9795689at2"/>
<dbReference type="RefSeq" id="WP_123105240.1">
    <property type="nucleotide sequence ID" value="NZ_CP127527.1"/>
</dbReference>
<evidence type="ECO:0000313" key="1">
    <source>
        <dbReference type="EMBL" id="RNF59320.1"/>
    </source>
</evidence>
<reference evidence="1" key="1">
    <citation type="submission" date="2018-10" db="EMBL/GenBank/DDBJ databases">
        <title>Acidithiobacillus sulfuriphilus sp. nov.: an extremely acidophilic sulfur-oxidizing chemolithotroph isolated from a neutral pH environment.</title>
        <authorList>
            <person name="Falagan C."/>
            <person name="Moya-Beltran A."/>
            <person name="Quatrini R."/>
            <person name="Johnson D.B."/>
        </authorList>
    </citation>
    <scope>NUCLEOTIDE SEQUENCE [LARGE SCALE GENOMIC DNA]</scope>
    <source>
        <strain evidence="1">CJ-2</strain>
    </source>
</reference>
<comment type="caution">
    <text evidence="1">The sequence shown here is derived from an EMBL/GenBank/DDBJ whole genome shotgun (WGS) entry which is preliminary data.</text>
</comment>
<dbReference type="NCBIfam" id="TIGR01907">
    <property type="entry name" value="casE_Cse3"/>
    <property type="match status" value="1"/>
</dbReference>
<dbReference type="Gene3D" id="3.30.70.1200">
    <property type="entry name" value="Crispr-associated protein, domain 1"/>
    <property type="match status" value="1"/>
</dbReference>
<dbReference type="EMBL" id="RIZI01000187">
    <property type="protein sequence ID" value="RNF59320.1"/>
    <property type="molecule type" value="Genomic_DNA"/>
</dbReference>
<organism evidence="1">
    <name type="scientific">Acidithiobacillus sulfuriphilus</name>
    <dbReference type="NCBI Taxonomy" id="1867749"/>
    <lineage>
        <taxon>Bacteria</taxon>
        <taxon>Pseudomonadati</taxon>
        <taxon>Pseudomonadota</taxon>
        <taxon>Acidithiobacillia</taxon>
        <taxon>Acidithiobacillales</taxon>
        <taxon>Acidithiobacillaceae</taxon>
        <taxon>Acidithiobacillus</taxon>
    </lineage>
</organism>